<dbReference type="PROSITE" id="PS51257">
    <property type="entry name" value="PROKAR_LIPOPROTEIN"/>
    <property type="match status" value="1"/>
</dbReference>
<evidence type="ECO:0000313" key="3">
    <source>
        <dbReference type="Proteomes" id="UP001501470"/>
    </source>
</evidence>
<dbReference type="Proteomes" id="UP001501470">
    <property type="component" value="Unassembled WGS sequence"/>
</dbReference>
<reference evidence="3" key="1">
    <citation type="journal article" date="2019" name="Int. J. Syst. Evol. Microbiol.">
        <title>The Global Catalogue of Microorganisms (GCM) 10K type strain sequencing project: providing services to taxonomists for standard genome sequencing and annotation.</title>
        <authorList>
            <consortium name="The Broad Institute Genomics Platform"/>
            <consortium name="The Broad Institute Genome Sequencing Center for Infectious Disease"/>
            <person name="Wu L."/>
            <person name="Ma J."/>
        </authorList>
    </citation>
    <scope>NUCLEOTIDE SEQUENCE [LARGE SCALE GENOMIC DNA]</scope>
    <source>
        <strain evidence="3">JCM 15933</strain>
    </source>
</reference>
<evidence type="ECO:0008006" key="4">
    <source>
        <dbReference type="Google" id="ProtNLM"/>
    </source>
</evidence>
<feature type="chain" id="PRO_5045438016" description="Lipoprotein" evidence="1">
    <location>
        <begin position="20"/>
        <end position="309"/>
    </location>
</feature>
<name>A0ABP4LYN2_9ACTN</name>
<protein>
    <recommendedName>
        <fullName evidence="4">Lipoprotein</fullName>
    </recommendedName>
</protein>
<dbReference type="SUPFAM" id="SSF82171">
    <property type="entry name" value="DPP6 N-terminal domain-like"/>
    <property type="match status" value="1"/>
</dbReference>
<proteinExistence type="predicted"/>
<dbReference type="EMBL" id="BAAAQD010000012">
    <property type="protein sequence ID" value="GAA1534157.1"/>
    <property type="molecule type" value="Genomic_DNA"/>
</dbReference>
<keyword evidence="3" id="KW-1185">Reference proteome</keyword>
<feature type="signal peptide" evidence="1">
    <location>
        <begin position="1"/>
        <end position="19"/>
    </location>
</feature>
<dbReference type="RefSeq" id="WP_344505678.1">
    <property type="nucleotide sequence ID" value="NZ_BAAAQD010000012.1"/>
</dbReference>
<evidence type="ECO:0000313" key="2">
    <source>
        <dbReference type="EMBL" id="GAA1534157.1"/>
    </source>
</evidence>
<accession>A0ABP4LYN2</accession>
<sequence>MTILSRIVAAVAVLGLATAAGCAGGRGQELVSSDADQYSSPVWVGETVYYLAQRQDGSDTPPRLMRVRDGGRPEQVTVEHPDCPDPRGLKSRLRKVLAVSGHELGLVMSCRGTGADASAAVVRWDADTGRSTVVGKVGHSGGVAWSGGEGTVYYPTSSCPQNLPAGALPSTCLGEPDAMLGDVAADGSLVYLTTRCGTDAPGPESVFPVYSVCRRVGRGPARTVARAVQAPSALTVHGDRIVLAGEANGKAGVWLVKDGRFERIARGRFLGVAFNADGTRLAVADEDKGWFSMTWSLRVIPAPPAQAAD</sequence>
<gene>
    <name evidence="2" type="ORF">GCM10009827_060330</name>
</gene>
<keyword evidence="1" id="KW-0732">Signal</keyword>
<organism evidence="2 3">
    <name type="scientific">Dactylosporangium maewongense</name>
    <dbReference type="NCBI Taxonomy" id="634393"/>
    <lineage>
        <taxon>Bacteria</taxon>
        <taxon>Bacillati</taxon>
        <taxon>Actinomycetota</taxon>
        <taxon>Actinomycetes</taxon>
        <taxon>Micromonosporales</taxon>
        <taxon>Micromonosporaceae</taxon>
        <taxon>Dactylosporangium</taxon>
    </lineage>
</organism>
<comment type="caution">
    <text evidence="2">The sequence shown here is derived from an EMBL/GenBank/DDBJ whole genome shotgun (WGS) entry which is preliminary data.</text>
</comment>
<evidence type="ECO:0000256" key="1">
    <source>
        <dbReference type="SAM" id="SignalP"/>
    </source>
</evidence>